<dbReference type="EMBL" id="JAAGMA010000137">
    <property type="protein sequence ID" value="NEB08228.1"/>
    <property type="molecule type" value="Genomic_DNA"/>
</dbReference>
<protein>
    <submittedName>
        <fullName evidence="2">Helix-turn-helix transcriptional regulator</fullName>
    </submittedName>
</protein>
<dbReference type="SMART" id="SM00530">
    <property type="entry name" value="HTH_XRE"/>
    <property type="match status" value="1"/>
</dbReference>
<name>A0A7K3PE05_9ACTN</name>
<dbReference type="SUPFAM" id="SSF47413">
    <property type="entry name" value="lambda repressor-like DNA-binding domains"/>
    <property type="match status" value="1"/>
</dbReference>
<dbReference type="AlphaFoldDB" id="A0A7K3PE05"/>
<proteinExistence type="predicted"/>
<gene>
    <name evidence="2" type="ORF">G3I32_04975</name>
</gene>
<dbReference type="CDD" id="cd00093">
    <property type="entry name" value="HTH_XRE"/>
    <property type="match status" value="1"/>
</dbReference>
<comment type="caution">
    <text evidence="2">The sequence shown here is derived from an EMBL/GenBank/DDBJ whole genome shotgun (WGS) entry which is preliminary data.</text>
</comment>
<organism evidence="2 3">
    <name type="scientific">Streptomyces coelicoflavus</name>
    <dbReference type="NCBI Taxonomy" id="285562"/>
    <lineage>
        <taxon>Bacteria</taxon>
        <taxon>Bacillati</taxon>
        <taxon>Actinomycetota</taxon>
        <taxon>Actinomycetes</taxon>
        <taxon>Kitasatosporales</taxon>
        <taxon>Streptomycetaceae</taxon>
        <taxon>Streptomyces</taxon>
    </lineage>
</organism>
<dbReference type="InterPro" id="IPR043917">
    <property type="entry name" value="DUF5753"/>
</dbReference>
<dbReference type="InterPro" id="IPR001387">
    <property type="entry name" value="Cro/C1-type_HTH"/>
</dbReference>
<dbReference type="Pfam" id="PF19054">
    <property type="entry name" value="DUF5753"/>
    <property type="match status" value="1"/>
</dbReference>
<dbReference type="InterPro" id="IPR010982">
    <property type="entry name" value="Lambda_DNA-bd_dom_sf"/>
</dbReference>
<dbReference type="Proteomes" id="UP000470446">
    <property type="component" value="Unassembled WGS sequence"/>
</dbReference>
<reference evidence="2 3" key="1">
    <citation type="submission" date="2020-01" db="EMBL/GenBank/DDBJ databases">
        <title>Insect and environment-associated Actinomycetes.</title>
        <authorList>
            <person name="Currrie C."/>
            <person name="Chevrette M."/>
            <person name="Carlson C."/>
            <person name="Stubbendieck R."/>
            <person name="Wendt-Pienkowski E."/>
        </authorList>
    </citation>
    <scope>NUCLEOTIDE SEQUENCE [LARGE SCALE GENOMIC DNA]</scope>
    <source>
        <strain evidence="2 3">SID14163</strain>
    </source>
</reference>
<dbReference type="Gene3D" id="1.10.260.40">
    <property type="entry name" value="lambda repressor-like DNA-binding domains"/>
    <property type="match status" value="1"/>
</dbReference>
<evidence type="ECO:0000313" key="2">
    <source>
        <dbReference type="EMBL" id="NEB08228.1"/>
    </source>
</evidence>
<accession>A0A7K3PE05</accession>
<dbReference type="Pfam" id="PF13560">
    <property type="entry name" value="HTH_31"/>
    <property type="match status" value="1"/>
</dbReference>
<dbReference type="PROSITE" id="PS50943">
    <property type="entry name" value="HTH_CROC1"/>
    <property type="match status" value="1"/>
</dbReference>
<feature type="domain" description="HTH cro/C1-type" evidence="1">
    <location>
        <begin position="31"/>
        <end position="81"/>
    </location>
</feature>
<sequence>MDSRNPSRTARNPRRKNLSAMRMLGGQLGTARRAAGLTQRELGERLMLDEETVASIEQGRRPLKPDLAKLLDELLETRGLLAAGVANLPEIDQFPMWAELYIQHEREAVALSWYDNAVLPGLLQTEAYARAVLRNRVPAYDESEVESRTAARVERREILHRACPPTLSFVVWEPALHLALGGPAVHTEQLRHLRTLAELPCLALQFLPLASPYHAGLDGPFILLETPDHQHLAYTESQRGSQWVSGPDEVSILARKYAMLRTQALTVQDSLGLLDRLLGER</sequence>
<evidence type="ECO:0000313" key="3">
    <source>
        <dbReference type="Proteomes" id="UP000470446"/>
    </source>
</evidence>
<evidence type="ECO:0000259" key="1">
    <source>
        <dbReference type="PROSITE" id="PS50943"/>
    </source>
</evidence>
<dbReference type="GO" id="GO:0003677">
    <property type="term" value="F:DNA binding"/>
    <property type="evidence" value="ECO:0007669"/>
    <property type="project" value="InterPro"/>
</dbReference>